<dbReference type="CDD" id="cd16473">
    <property type="entry name" value="RING-H2_RNF103"/>
    <property type="match status" value="1"/>
</dbReference>
<evidence type="ECO:0000256" key="4">
    <source>
        <dbReference type="ARBA" id="ARBA00022771"/>
    </source>
</evidence>
<dbReference type="Proteomes" id="UP000053815">
    <property type="component" value="Unassembled WGS sequence"/>
</dbReference>
<gene>
    <name evidence="11" type="ORF">MAM1_0265c08928</name>
</gene>
<dbReference type="GO" id="GO:0008270">
    <property type="term" value="F:zinc ion binding"/>
    <property type="evidence" value="ECO:0007669"/>
    <property type="project" value="UniProtKB-KW"/>
</dbReference>
<evidence type="ECO:0000313" key="11">
    <source>
        <dbReference type="EMBL" id="GAN09401.1"/>
    </source>
</evidence>
<feature type="region of interest" description="Disordered" evidence="9">
    <location>
        <begin position="1"/>
        <end position="103"/>
    </location>
</feature>
<feature type="region of interest" description="Disordered" evidence="9">
    <location>
        <begin position="133"/>
        <end position="153"/>
    </location>
</feature>
<evidence type="ECO:0000256" key="1">
    <source>
        <dbReference type="ARBA" id="ARBA00004167"/>
    </source>
</evidence>
<evidence type="ECO:0000256" key="3">
    <source>
        <dbReference type="ARBA" id="ARBA00022723"/>
    </source>
</evidence>
<evidence type="ECO:0000256" key="5">
    <source>
        <dbReference type="ARBA" id="ARBA00022833"/>
    </source>
</evidence>
<dbReference type="EMBL" id="DF836554">
    <property type="protein sequence ID" value="GAN09401.1"/>
    <property type="molecule type" value="Genomic_DNA"/>
</dbReference>
<feature type="compositionally biased region" description="Low complexity" evidence="9">
    <location>
        <begin position="1"/>
        <end position="37"/>
    </location>
</feature>
<dbReference type="SUPFAM" id="SSF57850">
    <property type="entry name" value="RING/U-box"/>
    <property type="match status" value="1"/>
</dbReference>
<dbReference type="InterPro" id="IPR011016">
    <property type="entry name" value="Znf_RING-CH"/>
</dbReference>
<dbReference type="InterPro" id="IPR001841">
    <property type="entry name" value="Znf_RING"/>
</dbReference>
<keyword evidence="5" id="KW-0862">Zinc</keyword>
<dbReference type="Pfam" id="PF13639">
    <property type="entry name" value="zf-RING_2"/>
    <property type="match status" value="1"/>
</dbReference>
<dbReference type="InterPro" id="IPR051653">
    <property type="entry name" value="E3_ligase_sorting_rcpt"/>
</dbReference>
<feature type="compositionally biased region" description="Low complexity" evidence="9">
    <location>
        <begin position="237"/>
        <end position="266"/>
    </location>
</feature>
<keyword evidence="4 8" id="KW-0863">Zinc-finger</keyword>
<dbReference type="PANTHER" id="PTHR47168">
    <property type="entry name" value="RING ZINC FINGER DOMAIN SUPERFAMILY PROTEIN-RELATED"/>
    <property type="match status" value="1"/>
</dbReference>
<dbReference type="InterPro" id="IPR013083">
    <property type="entry name" value="Znf_RING/FYVE/PHD"/>
</dbReference>
<evidence type="ECO:0000313" key="12">
    <source>
        <dbReference type="Proteomes" id="UP000053815"/>
    </source>
</evidence>
<dbReference type="PANTHER" id="PTHR47168:SF1">
    <property type="entry name" value="OS02G0798600 PROTEIN"/>
    <property type="match status" value="1"/>
</dbReference>
<feature type="compositionally biased region" description="Polar residues" evidence="9">
    <location>
        <begin position="323"/>
        <end position="333"/>
    </location>
</feature>
<evidence type="ECO:0000256" key="9">
    <source>
        <dbReference type="SAM" id="MobiDB-lite"/>
    </source>
</evidence>
<accession>A0A0C9MFB8</accession>
<name>A0A0C9MFB8_9FUNG</name>
<feature type="region of interest" description="Disordered" evidence="9">
    <location>
        <begin position="226"/>
        <end position="282"/>
    </location>
</feature>
<reference evidence="11" key="1">
    <citation type="submission" date="2014-09" db="EMBL/GenBank/DDBJ databases">
        <title>Draft genome sequence of an oleaginous Mucoromycotina fungus Mucor ambiguus NBRC6742.</title>
        <authorList>
            <person name="Takeda I."/>
            <person name="Yamane N."/>
            <person name="Morita T."/>
            <person name="Tamano K."/>
            <person name="Machida M."/>
            <person name="Baker S."/>
            <person name="Koike H."/>
        </authorList>
    </citation>
    <scope>NUCLEOTIDE SEQUENCE</scope>
    <source>
        <strain evidence="11">NBRC 6742</strain>
    </source>
</reference>
<evidence type="ECO:0000256" key="6">
    <source>
        <dbReference type="ARBA" id="ARBA00022989"/>
    </source>
</evidence>
<organism evidence="11">
    <name type="scientific">Mucor ambiguus</name>
    <dbReference type="NCBI Taxonomy" id="91626"/>
    <lineage>
        <taxon>Eukaryota</taxon>
        <taxon>Fungi</taxon>
        <taxon>Fungi incertae sedis</taxon>
        <taxon>Mucoromycota</taxon>
        <taxon>Mucoromycotina</taxon>
        <taxon>Mucoromycetes</taxon>
        <taxon>Mucorales</taxon>
        <taxon>Mucorineae</taxon>
        <taxon>Mucoraceae</taxon>
        <taxon>Mucor</taxon>
    </lineage>
</organism>
<proteinExistence type="predicted"/>
<dbReference type="OrthoDB" id="8062037at2759"/>
<evidence type="ECO:0000256" key="8">
    <source>
        <dbReference type="PROSITE-ProRule" id="PRU00175"/>
    </source>
</evidence>
<dbReference type="PROSITE" id="PS50089">
    <property type="entry name" value="ZF_RING_2"/>
    <property type="match status" value="1"/>
</dbReference>
<dbReference type="STRING" id="91626.A0A0C9MFB8"/>
<dbReference type="SMART" id="SM00184">
    <property type="entry name" value="RING"/>
    <property type="match status" value="1"/>
</dbReference>
<dbReference type="FunFam" id="3.30.40.10:FF:000388">
    <property type="entry name" value="Putative RING zinc finger domain superfamily protein"/>
    <property type="match status" value="1"/>
</dbReference>
<keyword evidence="2" id="KW-0812">Transmembrane</keyword>
<dbReference type="AlphaFoldDB" id="A0A0C9MFB8"/>
<evidence type="ECO:0000256" key="7">
    <source>
        <dbReference type="ARBA" id="ARBA00023136"/>
    </source>
</evidence>
<comment type="subcellular location">
    <subcellularLocation>
        <location evidence="1">Membrane</location>
        <topology evidence="1">Single-pass membrane protein</topology>
    </subcellularLocation>
</comment>
<keyword evidence="7" id="KW-0472">Membrane</keyword>
<dbReference type="GO" id="GO:0016020">
    <property type="term" value="C:membrane"/>
    <property type="evidence" value="ECO:0007669"/>
    <property type="project" value="UniProtKB-SubCell"/>
</dbReference>
<feature type="region of interest" description="Disordered" evidence="9">
    <location>
        <begin position="323"/>
        <end position="377"/>
    </location>
</feature>
<feature type="compositionally biased region" description="Low complexity" evidence="9">
    <location>
        <begin position="133"/>
        <end position="148"/>
    </location>
</feature>
<sequence length="501" mass="54851">MGQRQSSQSSDPSDNNNNDITMNESNDSTTNNDTNENTARRGRIFRPSARLNVERNNPISRASTESQRRSERRTRRAHMREEQLNAATQQQQQQQGESENEEAGLATLMSSVIEALDAVAALARNRPTAAAPTNISNIATTTTTSTSEESAESVNSPFARMIAQVMSEAVLASFRSGQISTPVPSDSQARQQLTMHLPADLFRQMEPGRSEDVFLRPFRLPILITPISATTDEENPGTDNTSGNSSGHSSNSSGTSTRNTRSTTSTAVNADGEAPTLNEGNSQVSQLMFLPVLICGRRSASPSTTSNAENPSTAMSLSDFLNTSENTNENTQRPGIRSSTRIRERQQRQQESAEQEQEQGRSRTTSADTSPGGGQWTVWILSGPRVESFMSDNPTYEDLIQLADLLGPARLPTVTQEAIDNHIPIVKYTQQVKQSMIGNTEGCQVCLDNYQSEDDVRVLECHHGFHKDCIDKWLTEGQNRCPLCRGVPIPSDSTPLATTND</sequence>
<protein>
    <recommendedName>
        <fullName evidence="10">RING-type domain-containing protein</fullName>
    </recommendedName>
</protein>
<evidence type="ECO:0000256" key="2">
    <source>
        <dbReference type="ARBA" id="ARBA00022692"/>
    </source>
</evidence>
<keyword evidence="6" id="KW-1133">Transmembrane helix</keyword>
<dbReference type="Gene3D" id="3.30.40.10">
    <property type="entry name" value="Zinc/RING finger domain, C3HC4 (zinc finger)"/>
    <property type="match status" value="1"/>
</dbReference>
<feature type="domain" description="RING-type" evidence="10">
    <location>
        <begin position="443"/>
        <end position="485"/>
    </location>
</feature>
<dbReference type="SMART" id="SM00744">
    <property type="entry name" value="RINGv"/>
    <property type="match status" value="1"/>
</dbReference>
<keyword evidence="3" id="KW-0479">Metal-binding</keyword>
<keyword evidence="12" id="KW-1185">Reference proteome</keyword>
<evidence type="ECO:0000259" key="10">
    <source>
        <dbReference type="PROSITE" id="PS50089"/>
    </source>
</evidence>